<dbReference type="GO" id="GO:0008094">
    <property type="term" value="F:ATP-dependent activity, acting on DNA"/>
    <property type="evidence" value="ECO:0007669"/>
    <property type="project" value="TreeGrafter"/>
</dbReference>
<dbReference type="GO" id="GO:0005524">
    <property type="term" value="F:ATP binding"/>
    <property type="evidence" value="ECO:0007669"/>
    <property type="project" value="UniProtKB-KW"/>
</dbReference>
<name>A0A9P4QMB0_9PLEO</name>
<evidence type="ECO:0000256" key="4">
    <source>
        <dbReference type="SAM" id="MobiDB-lite"/>
    </source>
</evidence>
<comment type="caution">
    <text evidence="7">The sequence shown here is derived from an EMBL/GenBank/DDBJ whole genome shotgun (WGS) entry which is preliminary data.</text>
</comment>
<sequence>MPYTTPPTTVVDEPSDRPHKRTRHEPPEHGMDTWTQEGAWCEGAGTGSNINQLLEPRDSVELGYLPQDVGSRLVCYGMLVDVPIAKRLGTLAHHSLASEPAFLGPNSTIHRRVDGSSIGTLEDHASQVLPKLAADGQIELQLGYTTEDAGKARRKTAVYFLQVILYGPDNLANDVGDFITKCGYYLQDPLGCARNVPYLNPQRLSSLDECLPMTFDLQREQHPCISEYTRAADDILTNFETTEVLPQAKTPCALRTKLQVHQKQALGFFKRRELGRSGIWTPKTSASGTQVFVNTVTDEEQVEPPPMWNGGILADEMGLGKTLSIIALVASDKDPDSENACWSSYPTNGQAVATTLVVVPPNVLPVWETQLALHTRPGKVTWFKHHGKSRFRPANFDEQIDIVLTTYQTVMSEHQEFRRGKTSVFPFHWKRIVLDEAHVIRNWKSSTAKAIASLSATSRWAISGTPIQNSLADFFGLFNFLRFHPYNNHTVFDKEIFELWRNRPAEEAVERFKKLLSCVMIRRQKSTTTVQLPPVLDKIIRIPFDADEEAAYRKIERPVVGFLDEADEYAGMGKFNAIQQINKLRMACNLGTSALRLRSPSEQTALEGNDAASEMLRTRVSLAANTCDQCLQVIELSGLGMETGLSQSAYYSNCLGLLCSSCANLRHFEAPGSCECEGGVGPCTLRPITSGLITPRLTSSESSSPEPAQQEKLHISSKVRALLLELEAVPTEKSVVFSFWTSSIDMVQQALQTSGIRFVRIDGKVPHHKRKHLLDRFRKDAAIRVILITISCGAVGLDLTAASRAHMLEPQWNPSMEEQAMARLHRIGQMHAVTTIRYVMKNSLEEHILNVQDRKKLLAKLLLSDDKSSQELRSLFHKSDT</sequence>
<dbReference type="OrthoDB" id="448448at2759"/>
<dbReference type="Proteomes" id="UP000799444">
    <property type="component" value="Unassembled WGS sequence"/>
</dbReference>
<dbReference type="PROSITE" id="PS51194">
    <property type="entry name" value="HELICASE_CTER"/>
    <property type="match status" value="1"/>
</dbReference>
<proteinExistence type="predicted"/>
<evidence type="ECO:0000259" key="6">
    <source>
        <dbReference type="PROSITE" id="PS51194"/>
    </source>
</evidence>
<dbReference type="Gene3D" id="3.40.50.300">
    <property type="entry name" value="P-loop containing nucleotide triphosphate hydrolases"/>
    <property type="match status" value="1"/>
</dbReference>
<keyword evidence="8" id="KW-1185">Reference proteome</keyword>
<dbReference type="PROSITE" id="PS51192">
    <property type="entry name" value="HELICASE_ATP_BIND_1"/>
    <property type="match status" value="1"/>
</dbReference>
<evidence type="ECO:0000256" key="3">
    <source>
        <dbReference type="ARBA" id="ARBA00022840"/>
    </source>
</evidence>
<dbReference type="SMART" id="SM00487">
    <property type="entry name" value="DEXDc"/>
    <property type="match status" value="1"/>
</dbReference>
<feature type="domain" description="Helicase C-terminal" evidence="6">
    <location>
        <begin position="718"/>
        <end position="876"/>
    </location>
</feature>
<dbReference type="CDD" id="cd18793">
    <property type="entry name" value="SF2_C_SNF"/>
    <property type="match status" value="1"/>
</dbReference>
<evidence type="ECO:0000313" key="7">
    <source>
        <dbReference type="EMBL" id="KAF2728990.1"/>
    </source>
</evidence>
<dbReference type="InterPro" id="IPR001650">
    <property type="entry name" value="Helicase_C-like"/>
</dbReference>
<dbReference type="SMART" id="SM00490">
    <property type="entry name" value="HELICc"/>
    <property type="match status" value="1"/>
</dbReference>
<keyword evidence="2" id="KW-0378">Hydrolase</keyword>
<feature type="region of interest" description="Disordered" evidence="4">
    <location>
        <begin position="1"/>
        <end position="34"/>
    </location>
</feature>
<evidence type="ECO:0000256" key="2">
    <source>
        <dbReference type="ARBA" id="ARBA00022801"/>
    </source>
</evidence>
<dbReference type="EMBL" id="ML996260">
    <property type="protein sequence ID" value="KAF2728990.1"/>
    <property type="molecule type" value="Genomic_DNA"/>
</dbReference>
<dbReference type="InterPro" id="IPR050628">
    <property type="entry name" value="SNF2_RAD54_helicase_TF"/>
</dbReference>
<dbReference type="InterPro" id="IPR000330">
    <property type="entry name" value="SNF2_N"/>
</dbReference>
<organism evidence="7 8">
    <name type="scientific">Polyplosphaeria fusca</name>
    <dbReference type="NCBI Taxonomy" id="682080"/>
    <lineage>
        <taxon>Eukaryota</taxon>
        <taxon>Fungi</taxon>
        <taxon>Dikarya</taxon>
        <taxon>Ascomycota</taxon>
        <taxon>Pezizomycotina</taxon>
        <taxon>Dothideomycetes</taxon>
        <taxon>Pleosporomycetidae</taxon>
        <taxon>Pleosporales</taxon>
        <taxon>Tetraplosphaeriaceae</taxon>
        <taxon>Polyplosphaeria</taxon>
    </lineage>
</organism>
<dbReference type="GO" id="GO:0005634">
    <property type="term" value="C:nucleus"/>
    <property type="evidence" value="ECO:0007669"/>
    <property type="project" value="TreeGrafter"/>
</dbReference>
<dbReference type="AlphaFoldDB" id="A0A9P4QMB0"/>
<keyword evidence="1" id="KW-0547">Nucleotide-binding</keyword>
<dbReference type="CDD" id="cd18008">
    <property type="entry name" value="DEXDc_SHPRH-like"/>
    <property type="match status" value="1"/>
</dbReference>
<dbReference type="PANTHER" id="PTHR45626:SF22">
    <property type="entry name" value="DNA REPAIR PROTEIN RAD5"/>
    <property type="match status" value="1"/>
</dbReference>
<evidence type="ECO:0000259" key="5">
    <source>
        <dbReference type="PROSITE" id="PS51192"/>
    </source>
</evidence>
<gene>
    <name evidence="7" type="ORF">EJ04DRAFT_83930</name>
</gene>
<dbReference type="SUPFAM" id="SSF52540">
    <property type="entry name" value="P-loop containing nucleoside triphosphate hydrolases"/>
    <property type="match status" value="2"/>
</dbReference>
<protein>
    <submittedName>
        <fullName evidence="7">Uncharacterized protein</fullName>
    </submittedName>
</protein>
<evidence type="ECO:0000313" key="8">
    <source>
        <dbReference type="Proteomes" id="UP000799444"/>
    </source>
</evidence>
<reference evidence="7" key="1">
    <citation type="journal article" date="2020" name="Stud. Mycol.">
        <title>101 Dothideomycetes genomes: a test case for predicting lifestyles and emergence of pathogens.</title>
        <authorList>
            <person name="Haridas S."/>
            <person name="Albert R."/>
            <person name="Binder M."/>
            <person name="Bloem J."/>
            <person name="Labutti K."/>
            <person name="Salamov A."/>
            <person name="Andreopoulos B."/>
            <person name="Baker S."/>
            <person name="Barry K."/>
            <person name="Bills G."/>
            <person name="Bluhm B."/>
            <person name="Cannon C."/>
            <person name="Castanera R."/>
            <person name="Culley D."/>
            <person name="Daum C."/>
            <person name="Ezra D."/>
            <person name="Gonzalez J."/>
            <person name="Henrissat B."/>
            <person name="Kuo A."/>
            <person name="Liang C."/>
            <person name="Lipzen A."/>
            <person name="Lutzoni F."/>
            <person name="Magnuson J."/>
            <person name="Mondo S."/>
            <person name="Nolan M."/>
            <person name="Ohm R."/>
            <person name="Pangilinan J."/>
            <person name="Park H.-J."/>
            <person name="Ramirez L."/>
            <person name="Alfaro M."/>
            <person name="Sun H."/>
            <person name="Tritt A."/>
            <person name="Yoshinaga Y."/>
            <person name="Zwiers L.-H."/>
            <person name="Turgeon B."/>
            <person name="Goodwin S."/>
            <person name="Spatafora J."/>
            <person name="Crous P."/>
            <person name="Grigoriev I."/>
        </authorList>
    </citation>
    <scope>NUCLEOTIDE SEQUENCE</scope>
    <source>
        <strain evidence="7">CBS 125425</strain>
    </source>
</reference>
<feature type="domain" description="Helicase ATP-binding" evidence="5">
    <location>
        <begin position="302"/>
        <end position="484"/>
    </location>
</feature>
<accession>A0A9P4QMB0</accession>
<dbReference type="InterPro" id="IPR027417">
    <property type="entry name" value="P-loop_NTPase"/>
</dbReference>
<dbReference type="Pfam" id="PF00271">
    <property type="entry name" value="Helicase_C"/>
    <property type="match status" value="1"/>
</dbReference>
<dbReference type="GO" id="GO:0006281">
    <property type="term" value="P:DNA repair"/>
    <property type="evidence" value="ECO:0007669"/>
    <property type="project" value="TreeGrafter"/>
</dbReference>
<dbReference type="Gene3D" id="3.40.50.10810">
    <property type="entry name" value="Tandem AAA-ATPase domain"/>
    <property type="match status" value="1"/>
</dbReference>
<keyword evidence="3" id="KW-0067">ATP-binding</keyword>
<dbReference type="GO" id="GO:0016787">
    <property type="term" value="F:hydrolase activity"/>
    <property type="evidence" value="ECO:0007669"/>
    <property type="project" value="UniProtKB-KW"/>
</dbReference>
<dbReference type="InterPro" id="IPR014001">
    <property type="entry name" value="Helicase_ATP-bd"/>
</dbReference>
<dbReference type="Pfam" id="PF00176">
    <property type="entry name" value="SNF2-rel_dom"/>
    <property type="match status" value="1"/>
</dbReference>
<dbReference type="PANTHER" id="PTHR45626">
    <property type="entry name" value="TRANSCRIPTION TERMINATION FACTOR 2-RELATED"/>
    <property type="match status" value="1"/>
</dbReference>
<dbReference type="InterPro" id="IPR038718">
    <property type="entry name" value="SNF2-like_sf"/>
</dbReference>
<dbReference type="InterPro" id="IPR049730">
    <property type="entry name" value="SNF2/RAD54-like_C"/>
</dbReference>
<evidence type="ECO:0000256" key="1">
    <source>
        <dbReference type="ARBA" id="ARBA00022741"/>
    </source>
</evidence>